<name>A0A6C0IKG9_9ZZZZ</name>
<dbReference type="EMBL" id="MN740209">
    <property type="protein sequence ID" value="QHT93668.1"/>
    <property type="molecule type" value="Genomic_DNA"/>
</dbReference>
<evidence type="ECO:0000313" key="2">
    <source>
        <dbReference type="EMBL" id="QHT93668.1"/>
    </source>
</evidence>
<accession>A0A6C0IKG9</accession>
<dbReference type="SMART" id="SM00955">
    <property type="entry name" value="RNB"/>
    <property type="match status" value="1"/>
</dbReference>
<reference evidence="2" key="1">
    <citation type="journal article" date="2020" name="Nature">
        <title>Giant virus diversity and host interactions through global metagenomics.</title>
        <authorList>
            <person name="Schulz F."/>
            <person name="Roux S."/>
            <person name="Paez-Espino D."/>
            <person name="Jungbluth S."/>
            <person name="Walsh D.A."/>
            <person name="Denef V.J."/>
            <person name="McMahon K.D."/>
            <person name="Konstantinidis K.T."/>
            <person name="Eloe-Fadrosh E.A."/>
            <person name="Kyrpides N.C."/>
            <person name="Woyke T."/>
        </authorList>
    </citation>
    <scope>NUCLEOTIDE SEQUENCE</scope>
    <source>
        <strain evidence="2">GVMAG-M-3300024252-29</strain>
    </source>
</reference>
<dbReference type="InterPro" id="IPR001900">
    <property type="entry name" value="RNase_II/R"/>
</dbReference>
<dbReference type="InterPro" id="IPR050180">
    <property type="entry name" value="RNR_Ribonuclease"/>
</dbReference>
<dbReference type="Pfam" id="PF00773">
    <property type="entry name" value="RNB"/>
    <property type="match status" value="1"/>
</dbReference>
<feature type="domain" description="RNB" evidence="1">
    <location>
        <begin position="43"/>
        <end position="338"/>
    </location>
</feature>
<proteinExistence type="predicted"/>
<dbReference type="GO" id="GO:0000175">
    <property type="term" value="F:3'-5'-RNA exonuclease activity"/>
    <property type="evidence" value="ECO:0007669"/>
    <property type="project" value="TreeGrafter"/>
</dbReference>
<dbReference type="PANTHER" id="PTHR23355">
    <property type="entry name" value="RIBONUCLEASE"/>
    <property type="match status" value="1"/>
</dbReference>
<dbReference type="AlphaFoldDB" id="A0A6C0IKG9"/>
<dbReference type="SUPFAM" id="SSF50249">
    <property type="entry name" value="Nucleic acid-binding proteins"/>
    <property type="match status" value="1"/>
</dbReference>
<evidence type="ECO:0000259" key="1">
    <source>
        <dbReference type="SMART" id="SM00955"/>
    </source>
</evidence>
<dbReference type="GO" id="GO:0006402">
    <property type="term" value="P:mRNA catabolic process"/>
    <property type="evidence" value="ECO:0007669"/>
    <property type="project" value="TreeGrafter"/>
</dbReference>
<sequence length="465" mass="54227">MDDFHYKYNRFILPLYGENRNPGHDEELLNSNHTPHEYCIRDRVDMTDHDVYSIDPDGCEDADDAFSIYKEDEKICLAIHIADPTEYIQLNSPLWKDMEKRVITRYPSNNPPIHMIPHDIMEMASLMDNRHGCIKPAVTVTTEIDKDTFRPIGQIKLLFTKIRVRRENSLSYSQAAREFYKNTTIAFCLRISEELQKLRKRETKAVVLNEVANSYVLFDNDEPVLYADSPTERLMKHMIAEFAIFANSFIGEYLKINFKSSGLYRICPAKDWLHTLEDDMSGQELLNEIITNGIKAEYMSSVQSHDLVGAPEYVHFTSPIRRLTDCVCHYLLKYIHLKTTNSDLAIPFTDNQLEEYSTTCSILSKKMKNNQYTDTKFRMIQLINRLIPTQEVNLQYYVSSYKNGFLNIIINKLNNHSIYFSYTLRIQNVKTNYILKQPYEIMITCANAPNKFDQGTLPELDSIFL</sequence>
<dbReference type="GO" id="GO:0003723">
    <property type="term" value="F:RNA binding"/>
    <property type="evidence" value="ECO:0007669"/>
    <property type="project" value="InterPro"/>
</dbReference>
<dbReference type="PANTHER" id="PTHR23355:SF9">
    <property type="entry name" value="DIS3-LIKE EXONUCLEASE 2"/>
    <property type="match status" value="1"/>
</dbReference>
<protein>
    <recommendedName>
        <fullName evidence="1">RNB domain-containing protein</fullName>
    </recommendedName>
</protein>
<dbReference type="GO" id="GO:0000932">
    <property type="term" value="C:P-body"/>
    <property type="evidence" value="ECO:0007669"/>
    <property type="project" value="TreeGrafter"/>
</dbReference>
<dbReference type="InterPro" id="IPR012340">
    <property type="entry name" value="NA-bd_OB-fold"/>
</dbReference>
<organism evidence="2">
    <name type="scientific">viral metagenome</name>
    <dbReference type="NCBI Taxonomy" id="1070528"/>
    <lineage>
        <taxon>unclassified sequences</taxon>
        <taxon>metagenomes</taxon>
        <taxon>organismal metagenomes</taxon>
    </lineage>
</organism>